<dbReference type="GeneTree" id="ENSGT00390000018598"/>
<feature type="compositionally biased region" description="Polar residues" evidence="1">
    <location>
        <begin position="1"/>
        <end position="16"/>
    </location>
</feature>
<reference evidence="2 3" key="1">
    <citation type="journal article" date="2009" name="Science">
        <title>Genome sequence, comparative analysis, and population genetics of the domestic horse.</title>
        <authorList>
            <consortium name="Broad Institute Genome Sequencing Platform"/>
            <consortium name="Broad Institute Whole Genome Assembly Team"/>
            <person name="Wade C.M."/>
            <person name="Giulotto E."/>
            <person name="Sigurdsson S."/>
            <person name="Zoli M."/>
            <person name="Gnerre S."/>
            <person name="Imsland F."/>
            <person name="Lear T.L."/>
            <person name="Adelson D.L."/>
            <person name="Bailey E."/>
            <person name="Bellone R.R."/>
            <person name="Bloecker H."/>
            <person name="Distl O."/>
            <person name="Edgar R.C."/>
            <person name="Garber M."/>
            <person name="Leeb T."/>
            <person name="Mauceli E."/>
            <person name="MacLeod J.N."/>
            <person name="Penedo M.C.T."/>
            <person name="Raison J.M."/>
            <person name="Sharpe T."/>
            <person name="Vogel J."/>
            <person name="Andersson L."/>
            <person name="Antczak D.F."/>
            <person name="Biagi T."/>
            <person name="Binns M.M."/>
            <person name="Chowdhary B.P."/>
            <person name="Coleman S.J."/>
            <person name="Della Valle G."/>
            <person name="Fryc S."/>
            <person name="Guerin G."/>
            <person name="Hasegawa T."/>
            <person name="Hill E.W."/>
            <person name="Jurka J."/>
            <person name="Kiialainen A."/>
            <person name="Lindgren G."/>
            <person name="Liu J."/>
            <person name="Magnani E."/>
            <person name="Mickelson J.R."/>
            <person name="Murray J."/>
            <person name="Nergadze S.G."/>
            <person name="Onofrio R."/>
            <person name="Pedroni S."/>
            <person name="Piras M.F."/>
            <person name="Raudsepp T."/>
            <person name="Rocchi M."/>
            <person name="Roeed K.H."/>
            <person name="Ryder O.A."/>
            <person name="Searle S."/>
            <person name="Skow L."/>
            <person name="Swinburne J.E."/>
            <person name="Syvaenen A.C."/>
            <person name="Tozaki T."/>
            <person name="Valberg S.J."/>
            <person name="Vaudin M."/>
            <person name="White J.R."/>
            <person name="Zody M.C."/>
            <person name="Lander E.S."/>
            <person name="Lindblad-Toh K."/>
        </authorList>
    </citation>
    <scope>NUCLEOTIDE SEQUENCE [LARGE SCALE GENOMIC DNA]</scope>
    <source>
        <strain evidence="2 3">Thoroughbred</strain>
    </source>
</reference>
<feature type="region of interest" description="Disordered" evidence="1">
    <location>
        <begin position="1"/>
        <end position="26"/>
    </location>
</feature>
<accession>A0A9L0T768</accession>
<dbReference type="Proteomes" id="UP000002281">
    <property type="component" value="Chromosome 3"/>
</dbReference>
<gene>
    <name evidence="2" type="primary">TSNAXIP1</name>
</gene>
<evidence type="ECO:0000313" key="2">
    <source>
        <dbReference type="Ensembl" id="ENSECAP00000082403.1"/>
    </source>
</evidence>
<name>A0A9L0T768_HORSE</name>
<evidence type="ECO:0000313" key="3">
    <source>
        <dbReference type="Proteomes" id="UP000002281"/>
    </source>
</evidence>
<dbReference type="Ensembl" id="ENSECAT00000111530.1">
    <property type="protein sequence ID" value="ENSECAP00000082403.1"/>
    <property type="gene ID" value="ENSECAG00000009650.4"/>
</dbReference>
<evidence type="ECO:0000256" key="1">
    <source>
        <dbReference type="SAM" id="MobiDB-lite"/>
    </source>
</evidence>
<dbReference type="PANTHER" id="PTHR16306">
    <property type="entry name" value="TRANSLIN-ASSOCIATED FACTOR X-INTERACTING PROTEIN 1"/>
    <property type="match status" value="1"/>
</dbReference>
<sequence length="142" mass="16061">MASSKPQGSSFATSSRTHLRPSGVTIDDSFITETKNSQKNKLSQKRKTLSCQFSIGGHLSPWPTYTSGQTILHNRKPCSDDCRKRAGSWQQQPLGTTKPWYLEQLENYLRKELLLLDLGTDSAQELRLQKCLLNIVCVPDHR</sequence>
<organism evidence="2 3">
    <name type="scientific">Equus caballus</name>
    <name type="common">Horse</name>
    <dbReference type="NCBI Taxonomy" id="9796"/>
    <lineage>
        <taxon>Eukaryota</taxon>
        <taxon>Metazoa</taxon>
        <taxon>Chordata</taxon>
        <taxon>Craniata</taxon>
        <taxon>Vertebrata</taxon>
        <taxon>Euteleostomi</taxon>
        <taxon>Mammalia</taxon>
        <taxon>Eutheria</taxon>
        <taxon>Laurasiatheria</taxon>
        <taxon>Perissodactyla</taxon>
        <taxon>Equidae</taxon>
        <taxon>Equus</taxon>
    </lineage>
</organism>
<reference evidence="2" key="2">
    <citation type="submission" date="2025-08" db="UniProtKB">
        <authorList>
            <consortium name="Ensembl"/>
        </authorList>
    </citation>
    <scope>IDENTIFICATION</scope>
    <source>
        <strain evidence="2">Thoroughbred</strain>
    </source>
</reference>
<protein>
    <submittedName>
        <fullName evidence="2">Translin associated factor X interacting protein 1</fullName>
    </submittedName>
</protein>
<reference evidence="2" key="3">
    <citation type="submission" date="2025-09" db="UniProtKB">
        <authorList>
            <consortium name="Ensembl"/>
        </authorList>
    </citation>
    <scope>IDENTIFICATION</scope>
    <source>
        <strain evidence="2">Thoroughbred</strain>
    </source>
</reference>
<dbReference type="PANTHER" id="PTHR16306:SF0">
    <property type="entry name" value="TRANSLIN-ASSOCIATED FACTOR X-INTERACTING PROTEIN 1"/>
    <property type="match status" value="1"/>
</dbReference>
<dbReference type="AlphaFoldDB" id="A0A9L0T768"/>
<proteinExistence type="predicted"/>
<keyword evidence="3" id="KW-1185">Reference proteome</keyword>